<dbReference type="RefSeq" id="WP_141165046.1">
    <property type="nucleotide sequence ID" value="NZ_VHLH01000001.1"/>
</dbReference>
<protein>
    <submittedName>
        <fullName evidence="1">Uncharacterized protein</fullName>
    </submittedName>
</protein>
<keyword evidence="2" id="KW-1185">Reference proteome</keyword>
<proteinExistence type="predicted"/>
<reference evidence="1 2" key="1">
    <citation type="submission" date="2019-06" db="EMBL/GenBank/DDBJ databases">
        <authorList>
            <person name="Li M."/>
        </authorList>
    </citation>
    <scope>NUCLEOTIDE SEQUENCE [LARGE SCALE GENOMIC DNA]</scope>
    <source>
        <strain evidence="1 2">BGMRC6574</strain>
    </source>
</reference>
<dbReference type="OrthoDB" id="9999468at2"/>
<evidence type="ECO:0000313" key="2">
    <source>
        <dbReference type="Proteomes" id="UP000320314"/>
    </source>
</evidence>
<gene>
    <name evidence="1" type="ORF">FJU11_00520</name>
</gene>
<sequence>MADVSNSISTPRDNRTPKVRLTDDALDLSRMASIAFKMLEKAFDPSRAVAYQVGGTCTFHFDDSSLDDMHFALGDVLDRSRSVASRLEDMQDAEPVQPPARAIDTATGFKALADLEGSLHVASSLLDALDELSGEVDDPKRRLNSICAIAGNLGRELDVAKAGVRQLFEHAQPI</sequence>
<evidence type="ECO:0000313" key="1">
    <source>
        <dbReference type="EMBL" id="TPW32744.1"/>
    </source>
</evidence>
<name>A0A506UHF3_9HYPH</name>
<dbReference type="EMBL" id="VHLH01000001">
    <property type="protein sequence ID" value="TPW32744.1"/>
    <property type="molecule type" value="Genomic_DNA"/>
</dbReference>
<dbReference type="Proteomes" id="UP000320314">
    <property type="component" value="Unassembled WGS sequence"/>
</dbReference>
<organism evidence="1 2">
    <name type="scientific">Pararhizobium mangrovi</name>
    <dbReference type="NCBI Taxonomy" id="2590452"/>
    <lineage>
        <taxon>Bacteria</taxon>
        <taxon>Pseudomonadati</taxon>
        <taxon>Pseudomonadota</taxon>
        <taxon>Alphaproteobacteria</taxon>
        <taxon>Hyphomicrobiales</taxon>
        <taxon>Rhizobiaceae</taxon>
        <taxon>Rhizobium/Agrobacterium group</taxon>
        <taxon>Pararhizobium</taxon>
    </lineage>
</organism>
<dbReference type="AlphaFoldDB" id="A0A506UHF3"/>
<comment type="caution">
    <text evidence="1">The sequence shown here is derived from an EMBL/GenBank/DDBJ whole genome shotgun (WGS) entry which is preliminary data.</text>
</comment>
<accession>A0A506UHF3</accession>